<dbReference type="PROSITE" id="PS50048">
    <property type="entry name" value="ZN2_CY6_FUNGAL_2"/>
    <property type="match status" value="1"/>
</dbReference>
<dbReference type="GO" id="GO:0001228">
    <property type="term" value="F:DNA-binding transcription activator activity, RNA polymerase II-specific"/>
    <property type="evidence" value="ECO:0007669"/>
    <property type="project" value="TreeGrafter"/>
</dbReference>
<keyword evidence="3" id="KW-0804">Transcription</keyword>
<name>A0A9W9SJJ8_9EURO</name>
<evidence type="ECO:0000313" key="7">
    <source>
        <dbReference type="Proteomes" id="UP001147782"/>
    </source>
</evidence>
<dbReference type="RefSeq" id="XP_056557269.1">
    <property type="nucleotide sequence ID" value="XM_056695057.1"/>
</dbReference>
<dbReference type="InterPro" id="IPR001138">
    <property type="entry name" value="Zn2Cys6_DnaBD"/>
</dbReference>
<dbReference type="PROSITE" id="PS00463">
    <property type="entry name" value="ZN2_CY6_FUNGAL_1"/>
    <property type="match status" value="1"/>
</dbReference>
<evidence type="ECO:0000259" key="5">
    <source>
        <dbReference type="PROSITE" id="PS50048"/>
    </source>
</evidence>
<evidence type="ECO:0000256" key="1">
    <source>
        <dbReference type="ARBA" id="ARBA00023015"/>
    </source>
</evidence>
<dbReference type="GeneID" id="81434234"/>
<dbReference type="GO" id="GO:0003677">
    <property type="term" value="F:DNA binding"/>
    <property type="evidence" value="ECO:0007669"/>
    <property type="project" value="UniProtKB-KW"/>
</dbReference>
<evidence type="ECO:0000256" key="3">
    <source>
        <dbReference type="ARBA" id="ARBA00023163"/>
    </source>
</evidence>
<evidence type="ECO:0000313" key="6">
    <source>
        <dbReference type="EMBL" id="KAJ5379698.1"/>
    </source>
</evidence>
<dbReference type="SUPFAM" id="SSF57701">
    <property type="entry name" value="Zn2/Cys6 DNA-binding domain"/>
    <property type="match status" value="1"/>
</dbReference>
<gene>
    <name evidence="6" type="ORF">N7496_002126</name>
</gene>
<keyword evidence="2" id="KW-0238">DNA-binding</keyword>
<dbReference type="PANTHER" id="PTHR47784">
    <property type="entry name" value="STEROL UPTAKE CONTROL PROTEIN 2"/>
    <property type="match status" value="1"/>
</dbReference>
<reference evidence="6" key="1">
    <citation type="submission" date="2022-11" db="EMBL/GenBank/DDBJ databases">
        <authorList>
            <person name="Petersen C."/>
        </authorList>
    </citation>
    <scope>NUCLEOTIDE SEQUENCE</scope>
    <source>
        <strain evidence="6">IBT 29864</strain>
    </source>
</reference>
<dbReference type="PANTHER" id="PTHR47784:SF10">
    <property type="entry name" value="TRANSCRIPTION FACTOR, PUTATIVE (AFU_ORTHOLOGUE AFUA_6G14150)-RELATED"/>
    <property type="match status" value="1"/>
</dbReference>
<dbReference type="EMBL" id="JAPZBS010000002">
    <property type="protein sequence ID" value="KAJ5379698.1"/>
    <property type="molecule type" value="Genomic_DNA"/>
</dbReference>
<dbReference type="OrthoDB" id="5295362at2759"/>
<evidence type="ECO:0000256" key="4">
    <source>
        <dbReference type="ARBA" id="ARBA00023242"/>
    </source>
</evidence>
<accession>A0A9W9SJJ8</accession>
<dbReference type="InterPro" id="IPR053157">
    <property type="entry name" value="Sterol_Uptake_Regulator"/>
</dbReference>
<evidence type="ECO:0000256" key="2">
    <source>
        <dbReference type="ARBA" id="ARBA00023125"/>
    </source>
</evidence>
<keyword evidence="1" id="KW-0805">Transcription regulation</keyword>
<sequence>MPPRRAHTKSRNGCDQCKRRRVKCDEKGPPCTNCISRELNCTYLRAPPRDAPTARRRNNAPQTRELEIPRPLAPISPASTPSAISGVRDLELMHKFATETFSTVCTSESKFHVWQIVIPRLALQYDFLMNGILALAALHIATTAESPTSLAYIDTALQYHNLSFAPFRAAIDNLTPQNCEAVLAQSIVTTVIGIALPRVTAPRDDNTNMTENILVVFELLQGVKKIIHIGRSWIKINLYSRQKERIESGGPPELDSDASAAFDRLAMLNEETVASMDPQQYHINKDVIDNLRNCYTLYAGSQDPGEVLAWLAAVDKEFVDNVRRRQPLALLILMHWGVLLGELDGRWWWASNSGKSLVLELLRVLLPADARWTEFLSWPQRRMGL</sequence>
<proteinExistence type="predicted"/>
<organism evidence="6 7">
    <name type="scientific">Penicillium cataractarum</name>
    <dbReference type="NCBI Taxonomy" id="2100454"/>
    <lineage>
        <taxon>Eukaryota</taxon>
        <taxon>Fungi</taxon>
        <taxon>Dikarya</taxon>
        <taxon>Ascomycota</taxon>
        <taxon>Pezizomycotina</taxon>
        <taxon>Eurotiomycetes</taxon>
        <taxon>Eurotiomycetidae</taxon>
        <taxon>Eurotiales</taxon>
        <taxon>Aspergillaceae</taxon>
        <taxon>Penicillium</taxon>
    </lineage>
</organism>
<dbReference type="Proteomes" id="UP001147782">
    <property type="component" value="Unassembled WGS sequence"/>
</dbReference>
<dbReference type="SMART" id="SM00066">
    <property type="entry name" value="GAL4"/>
    <property type="match status" value="1"/>
</dbReference>
<dbReference type="Pfam" id="PF00172">
    <property type="entry name" value="Zn_clus"/>
    <property type="match status" value="1"/>
</dbReference>
<reference evidence="6" key="2">
    <citation type="journal article" date="2023" name="IMA Fungus">
        <title>Comparative genomic study of the Penicillium genus elucidates a diverse pangenome and 15 lateral gene transfer events.</title>
        <authorList>
            <person name="Petersen C."/>
            <person name="Sorensen T."/>
            <person name="Nielsen M.R."/>
            <person name="Sondergaard T.E."/>
            <person name="Sorensen J.L."/>
            <person name="Fitzpatrick D.A."/>
            <person name="Frisvad J.C."/>
            <person name="Nielsen K.L."/>
        </authorList>
    </citation>
    <scope>NUCLEOTIDE SEQUENCE</scope>
    <source>
        <strain evidence="6">IBT 29864</strain>
    </source>
</reference>
<dbReference type="PRINTS" id="PR00755">
    <property type="entry name" value="AFLATOXINBRP"/>
</dbReference>
<dbReference type="AlphaFoldDB" id="A0A9W9SJJ8"/>
<keyword evidence="4" id="KW-0539">Nucleus</keyword>
<dbReference type="Pfam" id="PF11951">
    <property type="entry name" value="Fungal_trans_2"/>
    <property type="match status" value="1"/>
</dbReference>
<protein>
    <recommendedName>
        <fullName evidence="5">Zn(2)-C6 fungal-type domain-containing protein</fullName>
    </recommendedName>
</protein>
<dbReference type="Gene3D" id="4.10.240.10">
    <property type="entry name" value="Zn(2)-C6 fungal-type DNA-binding domain"/>
    <property type="match status" value="1"/>
</dbReference>
<comment type="caution">
    <text evidence="6">The sequence shown here is derived from an EMBL/GenBank/DDBJ whole genome shotgun (WGS) entry which is preliminary data.</text>
</comment>
<keyword evidence="7" id="KW-1185">Reference proteome</keyword>
<dbReference type="CDD" id="cd00067">
    <property type="entry name" value="GAL4"/>
    <property type="match status" value="1"/>
</dbReference>
<dbReference type="InterPro" id="IPR021858">
    <property type="entry name" value="Fun_TF"/>
</dbReference>
<dbReference type="InterPro" id="IPR036864">
    <property type="entry name" value="Zn2-C6_fun-type_DNA-bd_sf"/>
</dbReference>
<feature type="domain" description="Zn(2)-C6 fungal-type" evidence="5">
    <location>
        <begin position="13"/>
        <end position="43"/>
    </location>
</feature>
<dbReference type="GO" id="GO:0008270">
    <property type="term" value="F:zinc ion binding"/>
    <property type="evidence" value="ECO:0007669"/>
    <property type="project" value="InterPro"/>
</dbReference>